<evidence type="ECO:0008006" key="4">
    <source>
        <dbReference type="Google" id="ProtNLM"/>
    </source>
</evidence>
<reference evidence="2 3" key="1">
    <citation type="journal article" date="2016" name="Nat. Commun.">
        <title>Thousands of microbial genomes shed light on interconnected biogeochemical processes in an aquifer system.</title>
        <authorList>
            <person name="Anantharaman K."/>
            <person name="Brown C.T."/>
            <person name="Hug L.A."/>
            <person name="Sharon I."/>
            <person name="Castelle C.J."/>
            <person name="Probst A.J."/>
            <person name="Thomas B.C."/>
            <person name="Singh A."/>
            <person name="Wilkins M.J."/>
            <person name="Karaoz U."/>
            <person name="Brodie E.L."/>
            <person name="Williams K.H."/>
            <person name="Hubbard S.S."/>
            <person name="Banfield J.F."/>
        </authorList>
    </citation>
    <scope>NUCLEOTIDE SEQUENCE [LARGE SCALE GENOMIC DNA]</scope>
</reference>
<accession>A0A1F7L1Q8</accession>
<dbReference type="Proteomes" id="UP000177050">
    <property type="component" value="Unassembled WGS sequence"/>
</dbReference>
<feature type="transmembrane region" description="Helical" evidence="1">
    <location>
        <begin position="93"/>
        <end position="111"/>
    </location>
</feature>
<evidence type="ECO:0000313" key="2">
    <source>
        <dbReference type="EMBL" id="OGK74041.1"/>
    </source>
</evidence>
<gene>
    <name evidence="2" type="ORF">A3K52_04690</name>
</gene>
<proteinExistence type="predicted"/>
<keyword evidence="1" id="KW-1133">Transmembrane helix</keyword>
<keyword evidence="1" id="KW-0812">Transmembrane</keyword>
<dbReference type="EMBL" id="MGBR01000001">
    <property type="protein sequence ID" value="OGK74041.1"/>
    <property type="molecule type" value="Genomic_DNA"/>
</dbReference>
<organism evidence="2 3">
    <name type="scientific">Candidatus Roizmanbacteria bacterium RIFOXYD1_FULL_38_12</name>
    <dbReference type="NCBI Taxonomy" id="1802093"/>
    <lineage>
        <taxon>Bacteria</taxon>
        <taxon>Candidatus Roizmaniibacteriota</taxon>
    </lineage>
</organism>
<evidence type="ECO:0000313" key="3">
    <source>
        <dbReference type="Proteomes" id="UP000177050"/>
    </source>
</evidence>
<evidence type="ECO:0000256" key="1">
    <source>
        <dbReference type="SAM" id="Phobius"/>
    </source>
</evidence>
<sequence>MIKINTDSIFQFVKALKRKSVPKNEIKRRLLSVDRFIKWAHQKSYLADDTFKQIQDEIAKLAIGDQRLEIGNQFPITNRQSLISNYSFGIQHYIGFAIIFVLMAMLGAGLYNQFFKKTPTPFAYSTTPLQGARVISFQGRLTDSLGNPIIAPIDITYNFYTAPSGGSPIAGSTRVCTANPDQDGVFANLIGDDSGPSCSTQLPANIFTENSEVFLGVTIGSEITEMSPRQQIANVGYAMNAETLQGLPPGTTASSIPFISAQGDLLIAASTPGIRSTYTTANFVISSAQATTIQSANGGDITFNATDGGTLRFNTFNGTLNERMTITPYGNVGISNTNPRASLDVIGDASLSGNLVFNGLTSQIRQLNGGNLSFVTSPGGDLGVSTKMTLLNNGNLGIGTTVPIYKLDVAGAASIAGNLMTGGQMQLGRFVADPTAVGSGSMYFNTTNNTIYYYNGTDWTQVGSGGGGGDNVWQRVLDGVVIPKIAADALNLGNSATASATVHLAGKTGDNSFINTGNFGIGTTGPAMKLDLGTGYSTNNSTFRTGTYELQPYALNNAFLAENAYYNGSTWTRRNTGYAEGFQFFNGQTLFFNNTSGTGSFSATYPFKTDSGNSGSVALGGNINTATGNYSGSSMVVLGTGNVGIGTTSPLEKLDVRGNATVSGYLTIGQSGALRSQYGPLNLAYKSGVNSWTTGMVLKDGSGNVGIGTTNPETKLHVYTSTAIGTYRDIYAKQIIDDADARLQIRSGDTGNYGSGLILSTADKSWAMMAQASSDNNNFYIGYKSSATDEDIMAGSSKHFTINTSGNVGIGTTNPLEKLDVRGNATVSGYLTIGQSGALRSQYGPLNLAYKSGVNSWTTGMVLQDSTGNVGIGTLNPTSFKLEVAGDIGPEADNTRDLGSASRYWNTIYVNNIVGSGALGYWQIDSNVLHPANQWASVVDLAIGGTSTSSAKFQVYGSGTNAGTASSSGQLTFNNNSGTHYVNSLWNRPLSFRTSPGGDTGLTDRLYIAANGNVGVGTTNPVAKLDIKGTFSSEVGYSSYTGDGVWNANARPSKIITPNLHELRFGYSDAGGGQYYPSIGFAANSTAVNDSLLILQSRVALGTPESYNRWQVSGGGTISWGAGSGAVDTNLYRVAANILGTDDTLYVGGNIGIGTTSPLEKLDVTGNASASGYVTVGQAGALRSQYGPLNLAYKSGLNTWTTGMVLKDGTGYVGIGTINPTYLLDVSGGSGIVGRFSGRVIGGDAVASNEFVTFGQLAGGSGQYWQRSGEALSPSNIWNSINVGATATASAYVHLAGTPNENSFVNTGNFGIGTISPVAKLDVVGNASISASLSYRSGAPNYVNVLGNQPLSFRTSPGGDAGLTDRFTLLANGNIGIGTTAPATKLDIDTSSNTTGLRLRGLAETVEISDIYVGSNGTFILDNTVGTGSSGYIDLRPEDNDYGMVLRESDGTGTGSFANFYVVDAATDYMNIIVNGAQSTTGLVVNANGNVGINNTSPLEKLDVTGNASASGYVTVGQAGALRSQYGPLNLAYKSGVNSWTTGMVLQDGTGNVGIGTTNPVAKLQVYPGYTTGTYNGINVSGGTTGGTYNAFSTDAFVNSGAGTVTGLSITSRIQNAATSSNAYGINATVYKGSGSTGTTTAIYGANLRVLNSSSDVITDTYGLKIADISNSGTMSNTYGVYVGDITAGTQTNTPFSFYASDANALNYFAGNVGIGSSAPTSFKLEVAGDIGPDADGTRDIGSPSRYYDTVYANNVVGLGALGYWSRGTGVLFPSTTTDGVAATGSATTVATFTASGTNDAARLGGSANYITVSPSGDLSFTGANADAINKVSGTLNINTTNNQAITTGTGQVTLAGNVDATNGLDVTTANLTVGGANFTVVPGTGNITTAGTVSIATGQSYTGAGTVTLSSAAASSLTINSGTTGAIAIGNDASAETIGLGTGAAAKTITIGNTTGATALNQRVGTGNYTLDGVAGSTYAFGASTTTGTMTIGGTAQTGLLTLGQSSGTNIVAIGSGTGATTVQIANGATNGKTVQIATGAVANTVSMGSTTGASATTLNAGSGNLTLNATSGNVALQTTTAGNITLTPGGTGDINITADADSFVNIAGLTDSTGTSLCLDGSSNLITCAGGGTGNTLQAAYDNGNTITTTTARNIAFTLGEVATPTSLTLENQDTAGTNAQRIFNSIASGTLTNGLLVEQTGAGTMTSGINITQTAGTISSGLTFTGITNDITTGANQHLALMPNGTGNVGIGTTSPAYNLEIEDVGDAAIYLEADSAGTGSEDNNAFIKLSQDGLLVQSIFGTVGNAGYDPENVAYTNTLANATLLGTLDNNGALQFGTNDAVRMTIAATGNVGIGTTSPTLFNLQVTGNIGPTTTNNYDLGLTGTRWRTGYFGTSLDSPSLTYAGTLALSATGANIITMSTNGSERWRVASNGVLQSNGAQTIQTSTGNLTLATAAGNGHILLSPNGTGNVGVGTTTPTSFKLEVAGNIGPDSDITRNIGAYNKRIANTYTGVIDESIFTQAGENAIKNSDRYNGGPGGWGTAANYSEAVVVGPQGTEVRAITNSTPLSTAGLLTDYLPVDPKKAYLLEYWIKQDDISAGTGTNYIGREEYTSGKANNDQGTGPYTWGGQKPPAANTWYHVYGIIPPHDSGAEVSHTATNSTITPGTEYKFWSSYTAYIRVKIYLNYNQPNPSQVWVTGVALRPLSSGGVNSFFATPGDASTSGNLAFVTGKTERLTITSNGNVGIGTTAPATGAKLDVYGGPIRLGANTSANNQLNTTAGSAPSGDLYWGSRTICDDSGNCGTAGVSPDSLDYTEFLDTMTLDANLILNQTTYTWTQNFTGTTTTGYTYNANSLTSGKALSIASSATAFTGTLAQVSLTGNNAANTGTIFKASSNGALNTGTVAMITNLGAGTSFRVNDETGDADTTPFLIDAGGNVGIGTTSPVSKLLLDDVTPTITGWQSLTIRSTDALAIDKGGTIGFGGKYTSGGTYATWAGIAGLKENATDSNTSGYLSLRTRANGGNLTEQMRIASNGNVGIGTTNPSLFKLQVTGNIGPTTTNNYDLGLTGTRWRTGYFGTSLDSPSLTYAGTLALSATGANIITMSTNGSERWRVASNGVLQSNGAQTIQTSTGNLTLATAAGNGHILLSPNGTGNVGIGTTAPSNPLAVISTTTPQLRVGYDNTTNYFTSAVASNGSVTFNANGASAAFTFSDPTTISSTANPGLTVGNGTTGYLKIGGSTISDAAGNLTLDSDSGTISASDILNMGWNAITGAWIGDADSYGGGGYNNIANHNNNLIRADEKETVTMNNGCDAGSIANMFDGDPSTICQLTDAAPNEIITIDMGSYEHYWTGFEIMWTYDRGTNNVTIEKYWDPDSTGGCDTWATIYSGAATGYSTKVNAPGNYICQYRITITGTPDVANDVRIGDIRGFQYYNDQKNDLYADITGATFYGAVQVGTSTTNRDLDVYGNVGIVSSNTTGTTTSSSLGLSANSLTTGTGLYAASSTLTSGKLVDLQVSGTAAAASQTGLNILTAGANGTAGITSYGAQISNTHTGTTSTNVALYLNASGGTTANYGLIVNAGNVGIGTTAPGAKLDVYNPSGTTLALAAQVQNLNNATGQNGLLVNVARVTTDDATYGLNVQGGGTSRLYVRGDGFVGIGTTAQSANWPTDLLFINGEFTADKFNDSGSNNRYIDPNGTSRISYLEMRNDLTFIDAGNAGIGKINSNGSSVIIEGPTGGTTDLCVEDPDTGTGGECDGKIDAGTIDPPYTINGKKYATYMASMTGVKEETTDTVHIESKIAEGRYAYVIDFNNQPIGSDLWLFSKTTHLKDNLDHMSVLLTPTDDTRTWYKVDNTGDHLTLILYSSRPTQISYRLTAPRFNAENFANIRPDNAPGGFLINDPDIIGSPYTITEVGSLTDTHHIASTQPTNTSLESLRETIYQVVHNTSGEMIEEVAVFNKILIGKIQAGFVEAQNAVVTNVLNASHIVSENISSYSLQVTKLFVNEKIISPIVETTDLSASGTATLATIKTDTIKPQEQNVTIDLNTSSDKGTFAKLIVNGINNITVASIDEAGNATFAGSLTSVSVISDQLSVNDATISGSLTANEASLSGKLIAKEIVSDNISELTERTAAVEEQSGKTAEVNEVLSNSINQVQQDLAAIKNLPLPNPAYYQNLSDYPVATVSSLLAQSIQTEDLTATGNVNLYKASIADSLTAGTIFMQDNSILSLSWELKLSALAQITLFDGSVVIAKNGNITTKGELIAEGGVRTDEIQSIDGKKDIAIKLNSQLSNSNENSLKNAKLKIENSEGMDVASIDASGAARLNSLAFTHISTNSAIIADSGERTVDDEIIPAIETNAEVAGTGVLPVDAPEIIIYNNSVTADSLIYLTPIGETPINQLTVVKKEIHGRPYFSVSSGTTLHPEIKFNWLIIN</sequence>
<protein>
    <recommendedName>
        <fullName evidence="4">Core-binding (CB) domain-containing protein</fullName>
    </recommendedName>
</protein>
<keyword evidence="1" id="KW-0472">Membrane</keyword>
<name>A0A1F7L1Q8_9BACT</name>
<comment type="caution">
    <text evidence="2">The sequence shown here is derived from an EMBL/GenBank/DDBJ whole genome shotgun (WGS) entry which is preliminary data.</text>
</comment>